<dbReference type="Proteomes" id="UP000605670">
    <property type="component" value="Unassembled WGS sequence"/>
</dbReference>
<evidence type="ECO:0000313" key="3">
    <source>
        <dbReference type="Proteomes" id="UP000605670"/>
    </source>
</evidence>
<gene>
    <name evidence="2" type="ORF">GCM10011366_02650</name>
</gene>
<dbReference type="InterPro" id="IPR016181">
    <property type="entry name" value="Acyl_CoA_acyltransferase"/>
</dbReference>
<dbReference type="RefSeq" id="WP_188427812.1">
    <property type="nucleotide sequence ID" value="NZ_BAABKH010000010.1"/>
</dbReference>
<comment type="caution">
    <text evidence="2">The sequence shown here is derived from an EMBL/GenBank/DDBJ whole genome shotgun (WGS) entry which is preliminary data.</text>
</comment>
<proteinExistence type="predicted"/>
<evidence type="ECO:0000313" key="2">
    <source>
        <dbReference type="EMBL" id="GGF38541.1"/>
    </source>
</evidence>
<dbReference type="PROSITE" id="PS51186">
    <property type="entry name" value="GNAT"/>
    <property type="match status" value="1"/>
</dbReference>
<dbReference type="InterPro" id="IPR051908">
    <property type="entry name" value="Ribosomal_N-acetyltransferase"/>
</dbReference>
<evidence type="ECO:0000259" key="1">
    <source>
        <dbReference type="PROSITE" id="PS51186"/>
    </source>
</evidence>
<organism evidence="2 3">
    <name type="scientific">Ornithinimicrobium tianjinense</name>
    <dbReference type="NCBI Taxonomy" id="1195761"/>
    <lineage>
        <taxon>Bacteria</taxon>
        <taxon>Bacillati</taxon>
        <taxon>Actinomycetota</taxon>
        <taxon>Actinomycetes</taxon>
        <taxon>Micrococcales</taxon>
        <taxon>Ornithinimicrobiaceae</taxon>
        <taxon>Ornithinimicrobium</taxon>
    </lineage>
</organism>
<dbReference type="SUPFAM" id="SSF55729">
    <property type="entry name" value="Acyl-CoA N-acyltransferases (Nat)"/>
    <property type="match status" value="1"/>
</dbReference>
<sequence length="209" mass="23165">MSWRWPVTLTATLPDGRELRLRPLERSDRAAWEALRSRNAAWLEPWESRAPGERPTPLPFGKLRRGYDRGARLGAVLPFVIDVDGRLVGVMHLFDVLWGARRTASAGYWLDEQATGHGYATWALALLVDHALLEAGLHRVEIGIRPENTASLAVVARLGVPEEGVGRGLMHVQGAWRDHRCFAVVAEDLAPGGCAAGGFVERLRRRHTT</sequence>
<dbReference type="GO" id="GO:1990189">
    <property type="term" value="F:protein N-terminal-serine acetyltransferase activity"/>
    <property type="evidence" value="ECO:0007669"/>
    <property type="project" value="TreeGrafter"/>
</dbReference>
<accession>A0A917BE40</accession>
<dbReference type="AlphaFoldDB" id="A0A917BE40"/>
<dbReference type="GO" id="GO:0008999">
    <property type="term" value="F:protein-N-terminal-alanine acetyltransferase activity"/>
    <property type="evidence" value="ECO:0007669"/>
    <property type="project" value="TreeGrafter"/>
</dbReference>
<protein>
    <submittedName>
        <fullName evidence="2">N-acetyltransferase GCN5</fullName>
    </submittedName>
</protein>
<dbReference type="EMBL" id="BMEM01000001">
    <property type="protein sequence ID" value="GGF38541.1"/>
    <property type="molecule type" value="Genomic_DNA"/>
</dbReference>
<dbReference type="InterPro" id="IPR000182">
    <property type="entry name" value="GNAT_dom"/>
</dbReference>
<dbReference type="PANTHER" id="PTHR43441:SF2">
    <property type="entry name" value="FAMILY ACETYLTRANSFERASE, PUTATIVE (AFU_ORTHOLOGUE AFUA_7G00850)-RELATED"/>
    <property type="match status" value="1"/>
</dbReference>
<dbReference type="Pfam" id="PF13302">
    <property type="entry name" value="Acetyltransf_3"/>
    <property type="match status" value="1"/>
</dbReference>
<reference evidence="2" key="2">
    <citation type="submission" date="2020-09" db="EMBL/GenBank/DDBJ databases">
        <authorList>
            <person name="Sun Q."/>
            <person name="Zhou Y."/>
        </authorList>
    </citation>
    <scope>NUCLEOTIDE SEQUENCE</scope>
    <source>
        <strain evidence="2">CGMCC 1.12160</strain>
    </source>
</reference>
<reference evidence="2" key="1">
    <citation type="journal article" date="2014" name="Int. J. Syst. Evol. Microbiol.">
        <title>Complete genome sequence of Corynebacterium casei LMG S-19264T (=DSM 44701T), isolated from a smear-ripened cheese.</title>
        <authorList>
            <consortium name="US DOE Joint Genome Institute (JGI-PGF)"/>
            <person name="Walter F."/>
            <person name="Albersmeier A."/>
            <person name="Kalinowski J."/>
            <person name="Ruckert C."/>
        </authorList>
    </citation>
    <scope>NUCLEOTIDE SEQUENCE</scope>
    <source>
        <strain evidence="2">CGMCC 1.12160</strain>
    </source>
</reference>
<feature type="domain" description="N-acetyltransferase" evidence="1">
    <location>
        <begin position="19"/>
        <end position="191"/>
    </location>
</feature>
<dbReference type="PANTHER" id="PTHR43441">
    <property type="entry name" value="RIBOSOMAL-PROTEIN-SERINE ACETYLTRANSFERASE"/>
    <property type="match status" value="1"/>
</dbReference>
<keyword evidence="3" id="KW-1185">Reference proteome</keyword>
<dbReference type="Gene3D" id="3.40.630.30">
    <property type="match status" value="1"/>
</dbReference>
<name>A0A917BE40_9MICO</name>
<dbReference type="GO" id="GO:0005737">
    <property type="term" value="C:cytoplasm"/>
    <property type="evidence" value="ECO:0007669"/>
    <property type="project" value="TreeGrafter"/>
</dbReference>